<comment type="caution">
    <text evidence="1">The sequence shown here is derived from an EMBL/GenBank/DDBJ whole genome shotgun (WGS) entry which is preliminary data.</text>
</comment>
<protein>
    <submittedName>
        <fullName evidence="1">Uncharacterized protein</fullName>
    </submittedName>
</protein>
<feature type="non-terminal residue" evidence="1">
    <location>
        <position position="1"/>
    </location>
</feature>
<reference evidence="2" key="1">
    <citation type="submission" date="2017-09" db="EMBL/GenBank/DDBJ databases">
        <title>Depth-based differentiation of microbial function through sediment-hosted aquifers and enrichment of novel symbionts in the deep terrestrial subsurface.</title>
        <authorList>
            <person name="Probst A.J."/>
            <person name="Ladd B."/>
            <person name="Jarett J.K."/>
            <person name="Geller-Mcgrath D.E."/>
            <person name="Sieber C.M.K."/>
            <person name="Emerson J.B."/>
            <person name="Anantharaman K."/>
            <person name="Thomas B.C."/>
            <person name="Malmstrom R."/>
            <person name="Stieglmeier M."/>
            <person name="Klingl A."/>
            <person name="Woyke T."/>
            <person name="Ryan C.M."/>
            <person name="Banfield J.F."/>
        </authorList>
    </citation>
    <scope>NUCLEOTIDE SEQUENCE [LARGE SCALE GENOMIC DNA]</scope>
</reference>
<dbReference type="AlphaFoldDB" id="A0A2M7UZM6"/>
<dbReference type="Proteomes" id="UP000231538">
    <property type="component" value="Unassembled WGS sequence"/>
</dbReference>
<gene>
    <name evidence="1" type="ORF">COX89_01660</name>
</gene>
<evidence type="ECO:0000313" key="2">
    <source>
        <dbReference type="Proteomes" id="UP000231538"/>
    </source>
</evidence>
<accession>A0A2M7UZM6</accession>
<organism evidence="1 2">
    <name type="scientific">Candidatus Nealsonbacteria bacterium CG_4_10_14_0_2_um_filter_37_10</name>
    <dbReference type="NCBI Taxonomy" id="1974679"/>
    <lineage>
        <taxon>Bacteria</taxon>
        <taxon>Candidatus Nealsoniibacteriota</taxon>
    </lineage>
</organism>
<evidence type="ECO:0000313" key="1">
    <source>
        <dbReference type="EMBL" id="PIZ89431.1"/>
    </source>
</evidence>
<dbReference type="EMBL" id="PFPC01000047">
    <property type="protein sequence ID" value="PIZ89431.1"/>
    <property type="molecule type" value="Genomic_DNA"/>
</dbReference>
<name>A0A2M7UZM6_9BACT</name>
<proteinExistence type="predicted"/>
<sequence>YEFKVPRELGGIKEIIYYEQTDEEPPGISIDTQSGDLFGVGVVNLEDEQISLESWVQENIIKTMPPNWRIEKQFLNGTETFKLVAEKQPLSEIPSYFFKIGSKIYNISGTSKDSTESIITEGRW</sequence>